<sequence>MTDNLPAPSVRPSKSSRGDLQWTILGSGLAFIVFLAPVLAATITHLSQGTSVVSIVSDANGEDPGPLVSGVERADVAVALADLPAFVATLLILADVLVPLLWTAVLALTATASMMALRGRLFSRAFDVLLGWLVAVAAVAALAPGALRHMGTNGVLAQRGWSGAEPSAFTNIWIPIILVTTLTLVIVIHRSGRSLAEEHAGTV</sequence>
<accession>A0A6H9WLH3</accession>
<name>A0A6H9WLH3_9MICO</name>
<keyword evidence="3" id="KW-1185">Reference proteome</keyword>
<comment type="caution">
    <text evidence="2">The sequence shown here is derived from an EMBL/GenBank/DDBJ whole genome shotgun (WGS) entry which is preliminary data.</text>
</comment>
<proteinExistence type="predicted"/>
<dbReference type="EMBL" id="WBJY01000001">
    <property type="protein sequence ID" value="KAB1649686.1"/>
    <property type="molecule type" value="Genomic_DNA"/>
</dbReference>
<organism evidence="2 3">
    <name type="scientific">Pseudoclavibacter endophyticus</name>
    <dbReference type="NCBI Taxonomy" id="1778590"/>
    <lineage>
        <taxon>Bacteria</taxon>
        <taxon>Bacillati</taxon>
        <taxon>Actinomycetota</taxon>
        <taxon>Actinomycetes</taxon>
        <taxon>Micrococcales</taxon>
        <taxon>Microbacteriaceae</taxon>
        <taxon>Pseudoclavibacter</taxon>
    </lineage>
</organism>
<keyword evidence="1" id="KW-1133">Transmembrane helix</keyword>
<evidence type="ECO:0008006" key="4">
    <source>
        <dbReference type="Google" id="ProtNLM"/>
    </source>
</evidence>
<dbReference type="RefSeq" id="WP_158028273.1">
    <property type="nucleotide sequence ID" value="NZ_BMHG01000001.1"/>
</dbReference>
<feature type="transmembrane region" description="Helical" evidence="1">
    <location>
        <begin position="20"/>
        <end position="41"/>
    </location>
</feature>
<keyword evidence="1" id="KW-0812">Transmembrane</keyword>
<keyword evidence="1" id="KW-0472">Membrane</keyword>
<evidence type="ECO:0000256" key="1">
    <source>
        <dbReference type="SAM" id="Phobius"/>
    </source>
</evidence>
<dbReference type="AlphaFoldDB" id="A0A6H9WLH3"/>
<reference evidence="2 3" key="1">
    <citation type="submission" date="2019-09" db="EMBL/GenBank/DDBJ databases">
        <title>Phylogeny of genus Pseudoclavibacter and closely related genus.</title>
        <authorList>
            <person name="Li Y."/>
        </authorList>
    </citation>
    <scope>NUCLEOTIDE SEQUENCE [LARGE SCALE GENOMIC DNA]</scope>
    <source>
        <strain evidence="2 3">EGI 60007</strain>
    </source>
</reference>
<evidence type="ECO:0000313" key="2">
    <source>
        <dbReference type="EMBL" id="KAB1649686.1"/>
    </source>
</evidence>
<gene>
    <name evidence="2" type="ORF">F8O04_05465</name>
</gene>
<protein>
    <recommendedName>
        <fullName evidence="4">DUF2975 domain-containing protein</fullName>
    </recommendedName>
</protein>
<feature type="transmembrane region" description="Helical" evidence="1">
    <location>
        <begin position="129"/>
        <end position="147"/>
    </location>
</feature>
<dbReference type="Proteomes" id="UP000431744">
    <property type="component" value="Unassembled WGS sequence"/>
</dbReference>
<evidence type="ECO:0000313" key="3">
    <source>
        <dbReference type="Proteomes" id="UP000431744"/>
    </source>
</evidence>
<feature type="transmembrane region" description="Helical" evidence="1">
    <location>
        <begin position="167"/>
        <end position="188"/>
    </location>
</feature>